<sequence>MSLSTRNLLKNYQSHSSLYSKTPSLHPSSTFIHFTKPPLFQFLKYPIPCKSLYTFHSPIRAFESDNVNTYNNQEDNARILDFDAFLSIAEFLCLVSSAVISFGLILKPQKPILVWLGDKVSVCQFLLLGAGILIGAVIRRRQWRRVCMGFSKPGSLEVNVVDKIEKLEADIRSLASLVRLMSKQLEKLGIRFRVTRRTLRDPIAKAADLAQKNSEVTRALATKDDILENELGEIQKVLLAMQEQQQKQLELILAIAKHGNLLESKKGPSRDQESAKETRKPAVERIKQMSINQNEALAVQKDISNESV</sequence>
<dbReference type="PANTHER" id="PTHR36408:SF1">
    <property type="entry name" value="TRANSMEMBRANE PROTEIN"/>
    <property type="match status" value="1"/>
</dbReference>
<protein>
    <recommendedName>
        <fullName evidence="5">Transmembrane protein</fullName>
    </recommendedName>
</protein>
<feature type="transmembrane region" description="Helical" evidence="2">
    <location>
        <begin position="112"/>
        <end position="138"/>
    </location>
</feature>
<dbReference type="Proteomes" id="UP000077755">
    <property type="component" value="Chromosome 4"/>
</dbReference>
<accession>A0AAF1AWC0</accession>
<gene>
    <name evidence="3" type="ORF">DCAR_0416734</name>
</gene>
<reference evidence="3" key="2">
    <citation type="submission" date="2022-03" db="EMBL/GenBank/DDBJ databases">
        <title>Draft title - Genomic analysis of global carrot germplasm unveils the trajectory of domestication and the origin of high carotenoid orange carrot.</title>
        <authorList>
            <person name="Iorizzo M."/>
            <person name="Ellison S."/>
            <person name="Senalik D."/>
            <person name="Macko-Podgorni A."/>
            <person name="Grzebelus D."/>
            <person name="Bostan H."/>
            <person name="Rolling W."/>
            <person name="Curaba J."/>
            <person name="Simon P."/>
        </authorList>
    </citation>
    <scope>NUCLEOTIDE SEQUENCE</scope>
    <source>
        <tissue evidence="3">Leaf</tissue>
    </source>
</reference>
<dbReference type="KEGG" id="dcr:108218444"/>
<dbReference type="GO" id="GO:0009941">
    <property type="term" value="C:chloroplast envelope"/>
    <property type="evidence" value="ECO:0007669"/>
    <property type="project" value="TreeGrafter"/>
</dbReference>
<keyword evidence="4" id="KW-1185">Reference proteome</keyword>
<organism evidence="3 4">
    <name type="scientific">Daucus carota subsp. sativus</name>
    <name type="common">Carrot</name>
    <dbReference type="NCBI Taxonomy" id="79200"/>
    <lineage>
        <taxon>Eukaryota</taxon>
        <taxon>Viridiplantae</taxon>
        <taxon>Streptophyta</taxon>
        <taxon>Embryophyta</taxon>
        <taxon>Tracheophyta</taxon>
        <taxon>Spermatophyta</taxon>
        <taxon>Magnoliopsida</taxon>
        <taxon>eudicotyledons</taxon>
        <taxon>Gunneridae</taxon>
        <taxon>Pentapetalae</taxon>
        <taxon>asterids</taxon>
        <taxon>campanulids</taxon>
        <taxon>Apiales</taxon>
        <taxon>Apiaceae</taxon>
        <taxon>Apioideae</taxon>
        <taxon>Scandiceae</taxon>
        <taxon>Daucinae</taxon>
        <taxon>Daucus</taxon>
        <taxon>Daucus sect. Daucus</taxon>
    </lineage>
</organism>
<keyword evidence="2" id="KW-0472">Membrane</keyword>
<keyword evidence="2" id="KW-0812">Transmembrane</keyword>
<evidence type="ECO:0000313" key="4">
    <source>
        <dbReference type="Proteomes" id="UP000077755"/>
    </source>
</evidence>
<feature type="region of interest" description="Disordered" evidence="1">
    <location>
        <begin position="263"/>
        <end position="287"/>
    </location>
</feature>
<feature type="transmembrane region" description="Helical" evidence="2">
    <location>
        <begin position="84"/>
        <end position="106"/>
    </location>
</feature>
<evidence type="ECO:0000313" key="3">
    <source>
        <dbReference type="EMBL" id="WOG97394.1"/>
    </source>
</evidence>
<name>A0AAF1AWC0_DAUCS</name>
<keyword evidence="2" id="KW-1133">Transmembrane helix</keyword>
<evidence type="ECO:0008006" key="5">
    <source>
        <dbReference type="Google" id="ProtNLM"/>
    </source>
</evidence>
<proteinExistence type="predicted"/>
<dbReference type="AlphaFoldDB" id="A0AAF1AWC0"/>
<reference evidence="3" key="1">
    <citation type="journal article" date="2016" name="Nat. Genet.">
        <title>A high-quality carrot genome assembly provides new insights into carotenoid accumulation and asterid genome evolution.</title>
        <authorList>
            <person name="Iorizzo M."/>
            <person name="Ellison S."/>
            <person name="Senalik D."/>
            <person name="Zeng P."/>
            <person name="Satapoomin P."/>
            <person name="Huang J."/>
            <person name="Bowman M."/>
            <person name="Iovene M."/>
            <person name="Sanseverino W."/>
            <person name="Cavagnaro P."/>
            <person name="Yildiz M."/>
            <person name="Macko-Podgorni A."/>
            <person name="Moranska E."/>
            <person name="Grzebelus E."/>
            <person name="Grzebelus D."/>
            <person name="Ashrafi H."/>
            <person name="Zheng Z."/>
            <person name="Cheng S."/>
            <person name="Spooner D."/>
            <person name="Van Deynze A."/>
            <person name="Simon P."/>
        </authorList>
    </citation>
    <scope>NUCLEOTIDE SEQUENCE</scope>
    <source>
        <tissue evidence="3">Leaf</tissue>
    </source>
</reference>
<dbReference type="PANTHER" id="PTHR36408">
    <property type="entry name" value="TRANSMEMBRANE PROTEIN"/>
    <property type="match status" value="1"/>
</dbReference>
<evidence type="ECO:0000256" key="1">
    <source>
        <dbReference type="SAM" id="MobiDB-lite"/>
    </source>
</evidence>
<evidence type="ECO:0000256" key="2">
    <source>
        <dbReference type="SAM" id="Phobius"/>
    </source>
</evidence>
<dbReference type="EMBL" id="CP093346">
    <property type="protein sequence ID" value="WOG97394.1"/>
    <property type="molecule type" value="Genomic_DNA"/>
</dbReference>